<proteinExistence type="predicted"/>
<protein>
    <submittedName>
        <fullName evidence="2">Uncharacterized protein</fullName>
    </submittedName>
</protein>
<gene>
    <name evidence="2" type="ORF">H9L17_11565</name>
</gene>
<evidence type="ECO:0000313" key="3">
    <source>
        <dbReference type="Proteomes" id="UP000515977"/>
    </source>
</evidence>
<feature type="signal peptide" evidence="1">
    <location>
        <begin position="1"/>
        <end position="19"/>
    </location>
</feature>
<organism evidence="2 3">
    <name type="scientific">Thermomonas brevis</name>
    <dbReference type="NCBI Taxonomy" id="215691"/>
    <lineage>
        <taxon>Bacteria</taxon>
        <taxon>Pseudomonadati</taxon>
        <taxon>Pseudomonadota</taxon>
        <taxon>Gammaproteobacteria</taxon>
        <taxon>Lysobacterales</taxon>
        <taxon>Lysobacteraceae</taxon>
        <taxon>Thermomonas</taxon>
    </lineage>
</organism>
<dbReference type="Proteomes" id="UP000515977">
    <property type="component" value="Chromosome"/>
</dbReference>
<keyword evidence="3" id="KW-1185">Reference proteome</keyword>
<accession>A0A7G9QR51</accession>
<sequence>MKVRILILVAALAALPALAEDVSFKGRTLDVATGQEARPILRMTGTQYVLPRSQEQLVNQAQACLGGQGGIAIESADAAQGLLVARVATSFRASFATQTLRSRLELTAGEGYFQVVESELALAQAGDDGNATYVPLVQDGGLWEKGLEALIQTENKLVDCLYK</sequence>
<feature type="chain" id="PRO_5028861019" evidence="1">
    <location>
        <begin position="20"/>
        <end position="163"/>
    </location>
</feature>
<dbReference type="EMBL" id="CP060711">
    <property type="protein sequence ID" value="QNN45826.1"/>
    <property type="molecule type" value="Genomic_DNA"/>
</dbReference>
<dbReference type="RefSeq" id="WP_187569593.1">
    <property type="nucleotide sequence ID" value="NZ_CP060711.1"/>
</dbReference>
<dbReference type="AlphaFoldDB" id="A0A7G9QR51"/>
<name>A0A7G9QR51_9GAMM</name>
<evidence type="ECO:0000313" key="2">
    <source>
        <dbReference type="EMBL" id="QNN45826.1"/>
    </source>
</evidence>
<keyword evidence="1" id="KW-0732">Signal</keyword>
<evidence type="ECO:0000256" key="1">
    <source>
        <dbReference type="SAM" id="SignalP"/>
    </source>
</evidence>
<dbReference type="KEGG" id="tbv:H9L17_11565"/>
<reference evidence="2 3" key="1">
    <citation type="submission" date="2020-08" db="EMBL/GenBank/DDBJ databases">
        <title>Genome sequence of Thermomonas brevis KACC 16975T.</title>
        <authorList>
            <person name="Hyun D.-W."/>
            <person name="Bae J.-W."/>
        </authorList>
    </citation>
    <scope>NUCLEOTIDE SEQUENCE [LARGE SCALE GENOMIC DNA]</scope>
    <source>
        <strain evidence="2 3">KACC 16975</strain>
    </source>
</reference>